<evidence type="ECO:0000256" key="1">
    <source>
        <dbReference type="ARBA" id="ARBA00010894"/>
    </source>
</evidence>
<dbReference type="PANTHER" id="PTHR33219:SF14">
    <property type="entry name" value="PROTEIN COFACTOR ASSEMBLY OF COMPLEX C SUBUNIT B CCB3, CHLOROPLASTIC-RELATED"/>
    <property type="match status" value="1"/>
</dbReference>
<protein>
    <recommendedName>
        <fullName evidence="5">YggT family protein</fullName>
    </recommendedName>
</protein>
<feature type="transmembrane region" description="Helical" evidence="2">
    <location>
        <begin position="12"/>
        <end position="30"/>
    </location>
</feature>
<dbReference type="eggNOG" id="COG0762">
    <property type="taxonomic scope" value="Bacteria"/>
</dbReference>
<evidence type="ECO:0008006" key="5">
    <source>
        <dbReference type="Google" id="ProtNLM"/>
    </source>
</evidence>
<dbReference type="STRING" id="555088.DealDRAFT_0460"/>
<keyword evidence="2" id="KW-1133">Transmembrane helix</keyword>
<dbReference type="RefSeq" id="WP_008514473.1">
    <property type="nucleotide sequence ID" value="NZ_ACJM01000002.1"/>
</dbReference>
<dbReference type="GO" id="GO:0016020">
    <property type="term" value="C:membrane"/>
    <property type="evidence" value="ECO:0007669"/>
    <property type="project" value="InterPro"/>
</dbReference>
<evidence type="ECO:0000256" key="2">
    <source>
        <dbReference type="SAM" id="Phobius"/>
    </source>
</evidence>
<evidence type="ECO:0000313" key="3">
    <source>
        <dbReference type="EMBL" id="EEG78530.1"/>
    </source>
</evidence>
<gene>
    <name evidence="3" type="ORF">DealDRAFT_0460</name>
</gene>
<keyword evidence="4" id="KW-1185">Reference proteome</keyword>
<name>C0GDP7_DETAL</name>
<dbReference type="PANTHER" id="PTHR33219">
    <property type="entry name" value="YLMG HOMOLOG PROTEIN 2, CHLOROPLASTIC"/>
    <property type="match status" value="1"/>
</dbReference>
<proteinExistence type="inferred from homology"/>
<dbReference type="Pfam" id="PF02325">
    <property type="entry name" value="CCB3_YggT"/>
    <property type="match status" value="1"/>
</dbReference>
<comment type="caution">
    <text evidence="3">The sequence shown here is derived from an EMBL/GenBank/DDBJ whole genome shotgun (WGS) entry which is preliminary data.</text>
</comment>
<accession>C0GDP7</accession>
<dbReference type="EMBL" id="ACJM01000002">
    <property type="protein sequence ID" value="EEG78530.1"/>
    <property type="molecule type" value="Genomic_DNA"/>
</dbReference>
<reference evidence="3 4" key="1">
    <citation type="submission" date="2009-02" db="EMBL/GenBank/DDBJ databases">
        <title>Sequencing of the draft genome and assembly of Dethiobacter alkaliphilus AHT 1.</title>
        <authorList>
            <consortium name="US DOE Joint Genome Institute (JGI-PGF)"/>
            <person name="Lucas S."/>
            <person name="Copeland A."/>
            <person name="Lapidus A."/>
            <person name="Glavina del Rio T."/>
            <person name="Dalin E."/>
            <person name="Tice H."/>
            <person name="Bruce D."/>
            <person name="Goodwin L."/>
            <person name="Pitluck S."/>
            <person name="Larimer F."/>
            <person name="Land M.L."/>
            <person name="Hauser L."/>
            <person name="Muyzer G."/>
        </authorList>
    </citation>
    <scope>NUCLEOTIDE SEQUENCE [LARGE SCALE GENOMIC DNA]</scope>
    <source>
        <strain evidence="3 4">AHT 1</strain>
    </source>
</reference>
<evidence type="ECO:0000313" key="4">
    <source>
        <dbReference type="Proteomes" id="UP000006443"/>
    </source>
</evidence>
<dbReference type="AlphaFoldDB" id="C0GDP7"/>
<comment type="similarity">
    <text evidence="1">Belongs to the YggT family.</text>
</comment>
<sequence>MAQYQLIQLVDWFFIILRWMILARILMSWIPNSRNNAVAQFIYEGTEPILAPFRKLMPKGAMPLDFSPIIAIIVISLINSAVVTMISTYL</sequence>
<keyword evidence="2" id="KW-0812">Transmembrane</keyword>
<organism evidence="3 4">
    <name type="scientific">Dethiobacter alkaliphilus AHT 1</name>
    <dbReference type="NCBI Taxonomy" id="555088"/>
    <lineage>
        <taxon>Bacteria</taxon>
        <taxon>Bacillati</taxon>
        <taxon>Bacillota</taxon>
        <taxon>Dethiobacteria</taxon>
        <taxon>Dethiobacterales</taxon>
        <taxon>Dethiobacteraceae</taxon>
        <taxon>Dethiobacter</taxon>
    </lineage>
</organism>
<dbReference type="Proteomes" id="UP000006443">
    <property type="component" value="Unassembled WGS sequence"/>
</dbReference>
<feature type="transmembrane region" description="Helical" evidence="2">
    <location>
        <begin position="66"/>
        <end position="89"/>
    </location>
</feature>
<keyword evidence="2" id="KW-0472">Membrane</keyword>
<dbReference type="InterPro" id="IPR003425">
    <property type="entry name" value="CCB3/YggT"/>
</dbReference>